<dbReference type="PANTHER" id="PTHR43747:SF4">
    <property type="entry name" value="FLAVIN-DEPENDENT TRYPTOPHAN HALOGENASE"/>
    <property type="match status" value="1"/>
</dbReference>
<feature type="binding site" evidence="2">
    <location>
        <begin position="5"/>
        <end position="8"/>
    </location>
    <ligand>
        <name>FAD</name>
        <dbReference type="ChEBI" id="CHEBI:57692"/>
    </ligand>
</feature>
<evidence type="ECO:0000313" key="3">
    <source>
        <dbReference type="EMBL" id="AOS97124.1"/>
    </source>
</evidence>
<feature type="binding site" evidence="2">
    <location>
        <position position="335"/>
    </location>
    <ligand>
        <name>L-tryptophan</name>
        <dbReference type="ChEBI" id="CHEBI:57912"/>
    </ligand>
</feature>
<dbReference type="Pfam" id="PF04820">
    <property type="entry name" value="Trp_halogenase"/>
    <property type="match status" value="1"/>
</dbReference>
<evidence type="ECO:0000256" key="2">
    <source>
        <dbReference type="PIRSR" id="PIRSR011396-2"/>
    </source>
</evidence>
<keyword evidence="4" id="KW-1185">Reference proteome</keyword>
<protein>
    <submittedName>
        <fullName evidence="3">Flavin-dependent tryptophan halogenase RebH</fullName>
        <ecNumber evidence="3">1.14.19.9</ecNumber>
    </submittedName>
</protein>
<dbReference type="InterPro" id="IPR006905">
    <property type="entry name" value="Flavin_halogenase"/>
</dbReference>
<organism evidence="3 4">
    <name type="scientific">Microbulbifer aggregans</name>
    <dbReference type="NCBI Taxonomy" id="1769779"/>
    <lineage>
        <taxon>Bacteria</taxon>
        <taxon>Pseudomonadati</taxon>
        <taxon>Pseudomonadota</taxon>
        <taxon>Gammaproteobacteria</taxon>
        <taxon>Cellvibrionales</taxon>
        <taxon>Microbulbiferaceae</taxon>
        <taxon>Microbulbifer</taxon>
    </lineage>
</organism>
<dbReference type="PANTHER" id="PTHR43747">
    <property type="entry name" value="FAD-BINDING PROTEIN"/>
    <property type="match status" value="1"/>
</dbReference>
<dbReference type="Proteomes" id="UP000095672">
    <property type="component" value="Chromosome"/>
</dbReference>
<keyword evidence="3" id="KW-0560">Oxidoreductase</keyword>
<feature type="active site" evidence="1">
    <location>
        <position position="71"/>
    </location>
</feature>
<dbReference type="KEGG" id="micc:AUP74_01693"/>
<feature type="binding site" evidence="2">
    <location>
        <position position="71"/>
    </location>
    <ligand>
        <name>7-chloro-L-tryptophan</name>
        <dbReference type="ChEBI" id="CHEBI:58713"/>
    </ligand>
</feature>
<dbReference type="AlphaFoldDB" id="A0A1C9W7I8"/>
<reference evidence="4" key="1">
    <citation type="submission" date="2016-01" db="EMBL/GenBank/DDBJ databases">
        <title>Complete genome sequence of Microbulbifer sp. CCB-MM1, a halophile isolated from Matang Mangrove Forest, Perak.</title>
        <authorList>
            <person name="Moh T.H."/>
            <person name="Dinesh B."/>
            <person name="Lau N.-S."/>
            <person name="Go F."/>
            <person name="Alexander Chong S.-C."/>
        </authorList>
    </citation>
    <scope>NUCLEOTIDE SEQUENCE [LARGE SCALE GENOMIC DNA]</scope>
    <source>
        <strain evidence="4">CCB-MM1</strain>
    </source>
</reference>
<keyword evidence="2" id="KW-0285">Flavoprotein</keyword>
<proteinExistence type="predicted"/>
<evidence type="ECO:0000313" key="4">
    <source>
        <dbReference type="Proteomes" id="UP000095672"/>
    </source>
</evidence>
<dbReference type="Gene3D" id="3.50.50.60">
    <property type="entry name" value="FAD/NAD(P)-binding domain"/>
    <property type="match status" value="1"/>
</dbReference>
<feature type="binding site" evidence="2">
    <location>
        <position position="326"/>
    </location>
    <ligand>
        <name>FAD</name>
        <dbReference type="ChEBI" id="CHEBI:57692"/>
    </ligand>
</feature>
<dbReference type="EMBL" id="CP014143">
    <property type="protein sequence ID" value="AOS97124.1"/>
    <property type="molecule type" value="Genomic_DNA"/>
</dbReference>
<dbReference type="InterPro" id="IPR033856">
    <property type="entry name" value="Trp_halogen"/>
</dbReference>
<dbReference type="SUPFAM" id="SSF51905">
    <property type="entry name" value="FAD/NAD(P)-binding domain"/>
    <property type="match status" value="1"/>
</dbReference>
<name>A0A1C9W7I8_9GAMM</name>
<keyword evidence="2" id="KW-0547">Nucleotide-binding</keyword>
<dbReference type="GO" id="GO:0000166">
    <property type="term" value="F:nucleotide binding"/>
    <property type="evidence" value="ECO:0007669"/>
    <property type="project" value="UniProtKB-KW"/>
</dbReference>
<dbReference type="EC" id="1.14.19.9" evidence="3"/>
<dbReference type="InterPro" id="IPR050816">
    <property type="entry name" value="Flavin-dep_Halogenase_NPB"/>
</dbReference>
<feature type="binding site" evidence="2">
    <location>
        <position position="178"/>
    </location>
    <ligand>
        <name>FAD</name>
        <dbReference type="ChEBI" id="CHEBI:57692"/>
    </ligand>
</feature>
<dbReference type="InterPro" id="IPR036188">
    <property type="entry name" value="FAD/NAD-bd_sf"/>
</dbReference>
<dbReference type="PIRSF" id="PIRSF011396">
    <property type="entry name" value="Trp_halogenase"/>
    <property type="match status" value="1"/>
</dbReference>
<dbReference type="GO" id="GO:0004497">
    <property type="term" value="F:monooxygenase activity"/>
    <property type="evidence" value="ECO:0007669"/>
    <property type="project" value="InterPro"/>
</dbReference>
<sequence>MIVGGGTAGWMAANLMAHRWRDRDVSIMLLESDAIGTIGVGEGSTPYLKGFFKSLGIDESEWMPACNATYKCGIRFPRWSTVPGYESYYHPFFSPLDREIGQVFFENVRRRRSGIDTPANPTDFFHAPFLSSNACAPHPEKPLPFELDYGYHFDAGLLGRFLREKAKAAGVEHLIDTVSTVERNGENIEAIVTEKSGRIAADFFIDCSGFRALLLGGAPDYRFRDFSRTLFNNAAVTVQIERDFSQPLLSETISEGLSSGWMWRIPLQNRTGCGYVYSNHYVSPDAAETELRKTLGLPESARVNHLKMRVGRAEEHWQGNCLGVGLSQGFIEPLEATALMLVQFTIEHFLEAFRFQDTEAPGPHKKTVFNERINQLFDGVLDYVAGHYKLNSREDTAYWRAAREEIVISDRLQALLDCWDNNGDVDRLLEQAGAELVYSRASWYSLLAGMGRFPRNLRPADAAVAREHQEVRRFCTGNLARFRQHQTQLDSLRQSVSEPA</sequence>
<gene>
    <name evidence="3" type="primary">rebH_4</name>
    <name evidence="3" type="ORF">AUP74_01693</name>
</gene>
<accession>A0A1C9W7I8</accession>
<dbReference type="PATRIC" id="fig|1769779.3.peg.1693"/>
<evidence type="ECO:0000256" key="1">
    <source>
        <dbReference type="PIRSR" id="PIRSR011396-1"/>
    </source>
</evidence>
<keyword evidence="2" id="KW-0274">FAD</keyword>
<dbReference type="STRING" id="1769779.AUP74_01693"/>